<dbReference type="EMBL" id="CM004389">
    <property type="protein sequence ID" value="OAY54138.1"/>
    <property type="molecule type" value="Genomic_DNA"/>
</dbReference>
<dbReference type="AlphaFoldDB" id="A0A2C9W4R4"/>
<accession>A0A2C9W4R4</accession>
<name>A0A2C9W4R4_MANES</name>
<evidence type="ECO:0000313" key="1">
    <source>
        <dbReference type="EMBL" id="OAY54138.1"/>
    </source>
</evidence>
<organism evidence="1">
    <name type="scientific">Manihot esculenta</name>
    <name type="common">Cassava</name>
    <name type="synonym">Jatropha manihot</name>
    <dbReference type="NCBI Taxonomy" id="3983"/>
    <lineage>
        <taxon>Eukaryota</taxon>
        <taxon>Viridiplantae</taxon>
        <taxon>Streptophyta</taxon>
        <taxon>Embryophyta</taxon>
        <taxon>Tracheophyta</taxon>
        <taxon>Spermatophyta</taxon>
        <taxon>Magnoliopsida</taxon>
        <taxon>eudicotyledons</taxon>
        <taxon>Gunneridae</taxon>
        <taxon>Pentapetalae</taxon>
        <taxon>rosids</taxon>
        <taxon>fabids</taxon>
        <taxon>Malpighiales</taxon>
        <taxon>Euphorbiaceae</taxon>
        <taxon>Crotonoideae</taxon>
        <taxon>Manihoteae</taxon>
        <taxon>Manihot</taxon>
    </lineage>
</organism>
<gene>
    <name evidence="1" type="ORF">MANES_03G051400</name>
</gene>
<reference evidence="1" key="1">
    <citation type="submission" date="2016-02" db="EMBL/GenBank/DDBJ databases">
        <title>WGS assembly of Manihot esculenta.</title>
        <authorList>
            <person name="Bredeson J.V."/>
            <person name="Prochnik S.E."/>
            <person name="Lyons J.B."/>
            <person name="Schmutz J."/>
            <person name="Grimwood J."/>
            <person name="Vrebalov J."/>
            <person name="Bart R.S."/>
            <person name="Amuge T."/>
            <person name="Ferguson M.E."/>
            <person name="Green R."/>
            <person name="Putnam N."/>
            <person name="Stites J."/>
            <person name="Rounsley S."/>
            <person name="Rokhsar D.S."/>
        </authorList>
    </citation>
    <scope>NUCLEOTIDE SEQUENCE [LARGE SCALE GENOMIC DNA]</scope>
    <source>
        <tissue evidence="1">Leaf</tissue>
    </source>
</reference>
<protein>
    <submittedName>
        <fullName evidence="1">Uncharacterized protein</fullName>
    </submittedName>
</protein>
<sequence>MCSFVGPILRSSEFGAEILFSVCLWPCDSEIDLGVMLVDPGLGSFSCAW</sequence>
<proteinExistence type="predicted"/>